<dbReference type="InterPro" id="IPR013735">
    <property type="entry name" value="TF_NusA_N"/>
</dbReference>
<dbReference type="Gene3D" id="3.30.300.20">
    <property type="match status" value="2"/>
</dbReference>
<dbReference type="Pfam" id="PF08529">
    <property type="entry name" value="NusA_N"/>
    <property type="match status" value="1"/>
</dbReference>
<dbReference type="PROSITE" id="PS50126">
    <property type="entry name" value="S1"/>
    <property type="match status" value="1"/>
</dbReference>
<dbReference type="NCBIfam" id="TIGR01954">
    <property type="entry name" value="nusA_Cterm_rpt"/>
    <property type="match status" value="2"/>
</dbReference>
<dbReference type="InterPro" id="IPR003029">
    <property type="entry name" value="S1_domain"/>
</dbReference>
<evidence type="ECO:0000256" key="5">
    <source>
        <dbReference type="ARBA" id="ARBA00023015"/>
    </source>
</evidence>
<dbReference type="SUPFAM" id="SSF54814">
    <property type="entry name" value="Prokaryotic type KH domain (KH-domain type II)"/>
    <property type="match status" value="2"/>
</dbReference>
<dbReference type="InterPro" id="IPR009019">
    <property type="entry name" value="KH_sf_prok-type"/>
</dbReference>
<dbReference type="NCBIfam" id="TIGR01953">
    <property type="entry name" value="NusA"/>
    <property type="match status" value="1"/>
</dbReference>
<dbReference type="SUPFAM" id="SSF50249">
    <property type="entry name" value="Nucleic acid-binding proteins"/>
    <property type="match status" value="1"/>
</dbReference>
<evidence type="ECO:0000256" key="1">
    <source>
        <dbReference type="ARBA" id="ARBA00022472"/>
    </source>
</evidence>
<dbReference type="Proteomes" id="UP001575181">
    <property type="component" value="Unassembled WGS sequence"/>
</dbReference>
<dbReference type="InterPro" id="IPR010213">
    <property type="entry name" value="TF_NusA"/>
</dbReference>
<keyword evidence="4 7" id="KW-0694">RNA-binding</keyword>
<keyword evidence="3 7" id="KW-0889">Transcription antitermination</keyword>
<dbReference type="SUPFAM" id="SSF69705">
    <property type="entry name" value="Transcription factor NusA, N-terminal domain"/>
    <property type="match status" value="1"/>
</dbReference>
<dbReference type="PANTHER" id="PTHR22648">
    <property type="entry name" value="TRANSCRIPTION TERMINATION FACTOR NUSA"/>
    <property type="match status" value="1"/>
</dbReference>
<reference evidence="10 11" key="1">
    <citation type="submission" date="2024-08" db="EMBL/GenBank/DDBJ databases">
        <title>Whole-genome sequencing of halo(alkali)philic microorganisms from hypersaline lakes.</title>
        <authorList>
            <person name="Sorokin D.Y."/>
            <person name="Merkel A.Y."/>
            <person name="Messina E."/>
            <person name="Yakimov M."/>
        </authorList>
    </citation>
    <scope>NUCLEOTIDE SEQUENCE [LARGE SCALE GENOMIC DNA]</scope>
    <source>
        <strain evidence="10 11">Cl-TMA</strain>
    </source>
</reference>
<evidence type="ECO:0000313" key="11">
    <source>
        <dbReference type="Proteomes" id="UP001575181"/>
    </source>
</evidence>
<evidence type="ECO:0000256" key="4">
    <source>
        <dbReference type="ARBA" id="ARBA00022884"/>
    </source>
</evidence>
<dbReference type="InterPro" id="IPR058582">
    <property type="entry name" value="KH_NusA_2nd"/>
</dbReference>
<dbReference type="InterPro" id="IPR036555">
    <property type="entry name" value="NusA_N_sf"/>
</dbReference>
<evidence type="ECO:0000256" key="6">
    <source>
        <dbReference type="ARBA" id="ARBA00023163"/>
    </source>
</evidence>
<dbReference type="InterPro" id="IPR012340">
    <property type="entry name" value="NA-bd_OB-fold"/>
</dbReference>
<dbReference type="InterPro" id="IPR015946">
    <property type="entry name" value="KH_dom-like_a/b"/>
</dbReference>
<dbReference type="Pfam" id="PF13184">
    <property type="entry name" value="KH_NusA_1st"/>
    <property type="match status" value="1"/>
</dbReference>
<evidence type="ECO:0000256" key="8">
    <source>
        <dbReference type="SAM" id="MobiDB-lite"/>
    </source>
</evidence>
<dbReference type="InterPro" id="IPR004087">
    <property type="entry name" value="KH_dom"/>
</dbReference>
<dbReference type="Pfam" id="PF00575">
    <property type="entry name" value="S1"/>
    <property type="match status" value="1"/>
</dbReference>
<dbReference type="SUPFAM" id="SSF47794">
    <property type="entry name" value="Rad51 N-terminal domain-like"/>
    <property type="match status" value="2"/>
</dbReference>
<dbReference type="CDD" id="cd02134">
    <property type="entry name" value="KH-II_NusA_rpt1"/>
    <property type="match status" value="1"/>
</dbReference>
<dbReference type="InterPro" id="IPR010995">
    <property type="entry name" value="DNA_repair_Rad51/TF_NusA_a-hlx"/>
</dbReference>
<keyword evidence="11" id="KW-1185">Reference proteome</keyword>
<evidence type="ECO:0000256" key="2">
    <source>
        <dbReference type="ARBA" id="ARBA00022490"/>
    </source>
</evidence>
<comment type="similarity">
    <text evidence="7">Belongs to the NusA family.</text>
</comment>
<dbReference type="PROSITE" id="PS50084">
    <property type="entry name" value="KH_TYPE_1"/>
    <property type="match status" value="1"/>
</dbReference>
<evidence type="ECO:0000259" key="9">
    <source>
        <dbReference type="PROSITE" id="PS50126"/>
    </source>
</evidence>
<proteinExistence type="inferred from homology"/>
<comment type="function">
    <text evidence="7">Participates in both transcription termination and antitermination.</text>
</comment>
<evidence type="ECO:0000256" key="7">
    <source>
        <dbReference type="HAMAP-Rule" id="MF_00945"/>
    </source>
</evidence>
<feature type="compositionally biased region" description="Basic and acidic residues" evidence="8">
    <location>
        <begin position="76"/>
        <end position="89"/>
    </location>
</feature>
<dbReference type="Gene3D" id="3.30.1480.10">
    <property type="entry name" value="NusA, N-terminal domain"/>
    <property type="match status" value="1"/>
</dbReference>
<feature type="domain" description="S1 motif" evidence="9">
    <location>
        <begin position="138"/>
        <end position="202"/>
    </location>
</feature>
<accession>A0ABV4TW36</accession>
<organism evidence="10 11">
    <name type="scientific">Thiohalorhabdus methylotrophus</name>
    <dbReference type="NCBI Taxonomy" id="3242694"/>
    <lineage>
        <taxon>Bacteria</taxon>
        <taxon>Pseudomonadati</taxon>
        <taxon>Pseudomonadota</taxon>
        <taxon>Gammaproteobacteria</taxon>
        <taxon>Thiohalorhabdales</taxon>
        <taxon>Thiohalorhabdaceae</taxon>
        <taxon>Thiohalorhabdus</taxon>
    </lineage>
</organism>
<sequence>MSSEILMVVDSVARQKGVDKDIIFQAMEAALTTVSKKKYGQDKAIRVEIDKDTGDFRSIRYWTVVPDDAELEEPEQEMHLSEARERDPEVEVGGTVEEDLPPIEFGRIAAQTAKQVILQKVREAERDMVVEEYEDRVGELITGVIKRMERGNAIIDLNRTEAILPRNEQIPRENLRAGDRVRAYLYDVRRTQSGPQVFLSRTHPQLIVRLFELEVPEIAEGIIQIRGAARDPGSRAKIAVSTSDDRIDPVGACVGLRGSRVQKVVDELAGERVDIIQHTGDAATFVCNALSPAEISRVVVDEELHTIDVVVNEDQLSLAIGRGGQNVRLASQLTGWEIDILTEEEEREKRTKEFEVYQKLFMEQLETDEEVAGILAEEGFTSLEEIAYVPLSELASIEEFDEEIAQELRTRARDALLNKAIAEEERLESEMDPSLMEVEGMDEATARRLVSGGVKSQEDLADSAVDELLDIEGITEQQAQDLIMAARRPWFEGGEQASGHTEG</sequence>
<dbReference type="InterPro" id="IPR010214">
    <property type="entry name" value="Tscrpt_termin_fac_NusA_C_rpt"/>
</dbReference>
<gene>
    <name evidence="7 10" type="primary">nusA</name>
    <name evidence="10" type="ORF">ACERLL_07840</name>
</gene>
<evidence type="ECO:0000313" key="10">
    <source>
        <dbReference type="EMBL" id="MFA9460733.1"/>
    </source>
</evidence>
<comment type="subunit">
    <text evidence="7">Monomer. Binds directly to the core enzyme of the DNA-dependent RNA polymerase and to nascent RNA.</text>
</comment>
<dbReference type="RefSeq" id="WP_373655521.1">
    <property type="nucleotide sequence ID" value="NZ_JBGUAW010000005.1"/>
</dbReference>
<dbReference type="CDD" id="cd22529">
    <property type="entry name" value="KH-II_NusA_rpt2"/>
    <property type="match status" value="1"/>
</dbReference>
<name>A0ABV4TW36_9GAMM</name>
<dbReference type="PANTHER" id="PTHR22648:SF0">
    <property type="entry name" value="TRANSCRIPTION TERMINATION_ANTITERMINATION PROTEIN NUSA"/>
    <property type="match status" value="1"/>
</dbReference>
<dbReference type="InterPro" id="IPR030842">
    <property type="entry name" value="TF_NusA_bacterial"/>
</dbReference>
<dbReference type="Pfam" id="PF26594">
    <property type="entry name" value="KH_NusA_2nd"/>
    <property type="match status" value="1"/>
</dbReference>
<feature type="region of interest" description="Disordered" evidence="8">
    <location>
        <begin position="73"/>
        <end position="93"/>
    </location>
</feature>
<dbReference type="CDD" id="cd04455">
    <property type="entry name" value="S1_NusA"/>
    <property type="match status" value="1"/>
</dbReference>
<protein>
    <recommendedName>
        <fullName evidence="7">Transcription termination/antitermination protein NusA</fullName>
    </recommendedName>
</protein>
<comment type="caution">
    <text evidence="10">The sequence shown here is derived from an EMBL/GenBank/DDBJ whole genome shotgun (WGS) entry which is preliminary data.</text>
</comment>
<dbReference type="Pfam" id="PF14520">
    <property type="entry name" value="HHH_5"/>
    <property type="match status" value="1"/>
</dbReference>
<dbReference type="SMART" id="SM00322">
    <property type="entry name" value="KH"/>
    <property type="match status" value="2"/>
</dbReference>
<comment type="subcellular location">
    <subcellularLocation>
        <location evidence="7">Cytoplasm</location>
    </subcellularLocation>
</comment>
<dbReference type="Gene3D" id="2.40.50.140">
    <property type="entry name" value="Nucleic acid-binding proteins"/>
    <property type="match status" value="1"/>
</dbReference>
<keyword evidence="1 7" id="KW-0806">Transcription termination</keyword>
<dbReference type="HAMAP" id="MF_00945_B">
    <property type="entry name" value="NusA_B"/>
    <property type="match status" value="1"/>
</dbReference>
<dbReference type="SMART" id="SM00316">
    <property type="entry name" value="S1"/>
    <property type="match status" value="1"/>
</dbReference>
<keyword evidence="2 7" id="KW-0963">Cytoplasm</keyword>
<dbReference type="InterPro" id="IPR025249">
    <property type="entry name" value="TF_NusA_KH_1st"/>
</dbReference>
<evidence type="ECO:0000256" key="3">
    <source>
        <dbReference type="ARBA" id="ARBA00022814"/>
    </source>
</evidence>
<dbReference type="EMBL" id="JBGUAW010000005">
    <property type="protein sequence ID" value="MFA9460733.1"/>
    <property type="molecule type" value="Genomic_DNA"/>
</dbReference>
<keyword evidence="5 7" id="KW-0805">Transcription regulation</keyword>
<dbReference type="Gene3D" id="1.10.150.20">
    <property type="entry name" value="5' to 3' exonuclease, C-terminal subdomain"/>
    <property type="match status" value="2"/>
</dbReference>
<keyword evidence="6 7" id="KW-0804">Transcription</keyword>